<dbReference type="AlphaFoldDB" id="J2SRI5"/>
<feature type="non-terminal residue" evidence="1">
    <location>
        <position position="328"/>
    </location>
</feature>
<dbReference type="GO" id="GO:0004252">
    <property type="term" value="F:serine-type endopeptidase activity"/>
    <property type="evidence" value="ECO:0007669"/>
    <property type="project" value="InterPro"/>
</dbReference>
<evidence type="ECO:0000313" key="1">
    <source>
        <dbReference type="EMBL" id="EJL68157.1"/>
    </source>
</evidence>
<dbReference type="SUPFAM" id="SSF52743">
    <property type="entry name" value="Subtilisin-like"/>
    <property type="match status" value="1"/>
</dbReference>
<keyword evidence="2" id="KW-1185">Reference proteome</keyword>
<dbReference type="Proteomes" id="UP000007509">
    <property type="component" value="Unassembled WGS sequence"/>
</dbReference>
<dbReference type="Gene3D" id="3.40.50.200">
    <property type="entry name" value="Peptidase S8/S53 domain"/>
    <property type="match status" value="1"/>
</dbReference>
<reference evidence="1 2" key="1">
    <citation type="journal article" date="2012" name="J. Bacteriol.">
        <title>Twenty-one genome sequences from Pseudomonas species and 19 genome sequences from diverse bacteria isolated from the rhizosphere and endosphere of Populus deltoides.</title>
        <authorList>
            <person name="Brown S.D."/>
            <person name="Utturkar S.M."/>
            <person name="Klingeman D.M."/>
            <person name="Johnson C.M."/>
            <person name="Martin S.L."/>
            <person name="Land M.L."/>
            <person name="Lu T.Y."/>
            <person name="Schadt C.W."/>
            <person name="Doktycz M.J."/>
            <person name="Pelletier D.A."/>
        </authorList>
    </citation>
    <scope>NUCLEOTIDE SEQUENCE [LARGE SCALE GENOMIC DNA]</scope>
    <source>
        <strain evidence="1 2">CF314</strain>
    </source>
</reference>
<organism evidence="1 2">
    <name type="scientific">Chryseobacterium populi</name>
    <dbReference type="NCBI Taxonomy" id="1144316"/>
    <lineage>
        <taxon>Bacteria</taxon>
        <taxon>Pseudomonadati</taxon>
        <taxon>Bacteroidota</taxon>
        <taxon>Flavobacteriia</taxon>
        <taxon>Flavobacteriales</taxon>
        <taxon>Weeksellaceae</taxon>
        <taxon>Chryseobacterium group</taxon>
        <taxon>Chryseobacterium</taxon>
    </lineage>
</organism>
<accession>J2SRI5</accession>
<evidence type="ECO:0008006" key="3">
    <source>
        <dbReference type="Google" id="ProtNLM"/>
    </source>
</evidence>
<proteinExistence type="predicted"/>
<dbReference type="InterPro" id="IPR036852">
    <property type="entry name" value="Peptidase_S8/S53_dom_sf"/>
</dbReference>
<evidence type="ECO:0000313" key="2">
    <source>
        <dbReference type="Proteomes" id="UP000007509"/>
    </source>
</evidence>
<protein>
    <recommendedName>
        <fullName evidence="3">Peptidase S8/S53 domain-containing protein</fullName>
    </recommendedName>
</protein>
<sequence length="328" mass="35341">MKKNFIPACTLVIISLGAQSNQDLMRQFEKQRIENNEKFEAYVSKHYGANKSADTQKKIEEQRSKLAGFTPDGNPILLEPTDLKQVKNSNADFLQNGTINGLTGSFNGENIKYTIFDGGRAFGGHVAFNNAPNRITNKEAATMNYSSHATAVTGFIGAKNVPLNLMPNGVTVSVNLKGVASNSTFDNYSSSTTILPGNSAASNILEKILLAAPKISNHSYNTGGGWNDRLTPGVLIWTGKYPSTIYENVQGAYSTLDRGYDQIVYNNPSYVIVKAAGNSFGIGPTGFGSTLPRYYRDGTTSALVLFTATDPLPPDNCISGYDCLNNGS</sequence>
<dbReference type="EMBL" id="AKJY01000105">
    <property type="protein sequence ID" value="EJL68157.1"/>
    <property type="molecule type" value="Genomic_DNA"/>
</dbReference>
<gene>
    <name evidence="1" type="ORF">PMI13_03851</name>
</gene>
<dbReference type="GO" id="GO:0006508">
    <property type="term" value="P:proteolysis"/>
    <property type="evidence" value="ECO:0007669"/>
    <property type="project" value="InterPro"/>
</dbReference>
<comment type="caution">
    <text evidence="1">The sequence shown here is derived from an EMBL/GenBank/DDBJ whole genome shotgun (WGS) entry which is preliminary data.</text>
</comment>
<name>J2SRI5_9FLAO</name>